<keyword evidence="3 7" id="KW-0847">Vitamin C</keyword>
<dbReference type="PANTHER" id="PTHR41536">
    <property type="entry name" value="PKHD-TYPE HYDROXYLASE YBIX"/>
    <property type="match status" value="1"/>
</dbReference>
<dbReference type="Pfam" id="PF13640">
    <property type="entry name" value="2OG-FeII_Oxy_3"/>
    <property type="match status" value="1"/>
</dbReference>
<evidence type="ECO:0000256" key="5">
    <source>
        <dbReference type="ARBA" id="ARBA00023002"/>
    </source>
</evidence>
<comment type="cofactor">
    <cofactor evidence="7">
        <name>Fe(2+)</name>
        <dbReference type="ChEBI" id="CHEBI:29033"/>
    </cofactor>
    <text evidence="7">Binds 1 Fe(2+) ion per subunit.</text>
</comment>
<evidence type="ECO:0000259" key="8">
    <source>
        <dbReference type="PROSITE" id="PS51471"/>
    </source>
</evidence>
<dbReference type="Pfam" id="PF18331">
    <property type="entry name" value="PKHD_C"/>
    <property type="match status" value="1"/>
</dbReference>
<dbReference type="GO" id="GO:0006974">
    <property type="term" value="P:DNA damage response"/>
    <property type="evidence" value="ECO:0007669"/>
    <property type="project" value="TreeGrafter"/>
</dbReference>
<dbReference type="EMBL" id="RYYV01000010">
    <property type="protein sequence ID" value="RUL74051.1"/>
    <property type="molecule type" value="Genomic_DNA"/>
</dbReference>
<reference evidence="9 10" key="1">
    <citation type="submission" date="2018-12" db="EMBL/GenBank/DDBJ databases">
        <title>Dyella dinghuensis sp. nov. DHOA06 and Dyella choica sp. nov. 4M-K27, isolated from forest soil.</title>
        <authorList>
            <person name="Qiu L.-H."/>
            <person name="Gao Z.-H."/>
        </authorList>
    </citation>
    <scope>NUCLEOTIDE SEQUENCE [LARGE SCALE GENOMIC DNA]</scope>
    <source>
        <strain evidence="9 10">4M-K27</strain>
    </source>
</reference>
<feature type="binding site" evidence="7">
    <location>
        <position position="98"/>
    </location>
    <ligand>
        <name>Fe cation</name>
        <dbReference type="ChEBI" id="CHEBI:24875"/>
    </ligand>
</feature>
<dbReference type="Gene3D" id="2.60.120.620">
    <property type="entry name" value="q2cbj1_9rhob like domain"/>
    <property type="match status" value="1"/>
</dbReference>
<dbReference type="GO" id="GO:0006879">
    <property type="term" value="P:intracellular iron ion homeostasis"/>
    <property type="evidence" value="ECO:0007669"/>
    <property type="project" value="TreeGrafter"/>
</dbReference>
<dbReference type="InterPro" id="IPR006620">
    <property type="entry name" value="Pro_4_hyd_alph"/>
</dbReference>
<keyword evidence="4 7" id="KW-0223">Dioxygenase</keyword>
<dbReference type="RefSeq" id="WP_126685497.1">
    <property type="nucleotide sequence ID" value="NZ_RYYV01000010.1"/>
</dbReference>
<keyword evidence="5 7" id="KW-0560">Oxidoreductase</keyword>
<proteinExistence type="inferred from homology"/>
<evidence type="ECO:0000256" key="6">
    <source>
        <dbReference type="ARBA" id="ARBA00023004"/>
    </source>
</evidence>
<dbReference type="NCBIfam" id="NF003975">
    <property type="entry name" value="PRK05467.1-4"/>
    <property type="match status" value="1"/>
</dbReference>
<feature type="binding site" evidence="7">
    <location>
        <position position="100"/>
    </location>
    <ligand>
        <name>Fe cation</name>
        <dbReference type="ChEBI" id="CHEBI:24875"/>
    </ligand>
</feature>
<dbReference type="PROSITE" id="PS51471">
    <property type="entry name" value="FE2OG_OXY"/>
    <property type="match status" value="1"/>
</dbReference>
<keyword evidence="10" id="KW-1185">Reference proteome</keyword>
<dbReference type="OrthoDB" id="9812472at2"/>
<comment type="cofactor">
    <cofactor evidence="1 7">
        <name>L-ascorbate</name>
        <dbReference type="ChEBI" id="CHEBI:38290"/>
    </cofactor>
</comment>
<evidence type="ECO:0000256" key="4">
    <source>
        <dbReference type="ARBA" id="ARBA00022964"/>
    </source>
</evidence>
<dbReference type="Gene3D" id="4.10.860.20">
    <property type="entry name" value="Rabenosyn, Rab binding domain"/>
    <property type="match status" value="1"/>
</dbReference>
<evidence type="ECO:0000313" key="10">
    <source>
        <dbReference type="Proteomes" id="UP000274358"/>
    </source>
</evidence>
<protein>
    <submittedName>
        <fullName evidence="9">Fe2+-dependent dioxygenase</fullName>
    </submittedName>
</protein>
<evidence type="ECO:0000313" key="9">
    <source>
        <dbReference type="EMBL" id="RUL74051.1"/>
    </source>
</evidence>
<dbReference type="HAMAP" id="MF_00657">
    <property type="entry name" value="Hydroxyl_YbiX"/>
    <property type="match status" value="1"/>
</dbReference>
<feature type="binding site" evidence="7">
    <location>
        <position position="161"/>
    </location>
    <ligand>
        <name>Fe cation</name>
        <dbReference type="ChEBI" id="CHEBI:24875"/>
    </ligand>
</feature>
<evidence type="ECO:0000256" key="2">
    <source>
        <dbReference type="ARBA" id="ARBA00022723"/>
    </source>
</evidence>
<evidence type="ECO:0000256" key="3">
    <source>
        <dbReference type="ARBA" id="ARBA00022896"/>
    </source>
</evidence>
<accession>A0A432M518</accession>
<feature type="binding site" evidence="7">
    <location>
        <position position="171"/>
    </location>
    <ligand>
        <name>2-oxoglutarate</name>
        <dbReference type="ChEBI" id="CHEBI:16810"/>
    </ligand>
</feature>
<evidence type="ECO:0000256" key="1">
    <source>
        <dbReference type="ARBA" id="ARBA00001961"/>
    </source>
</evidence>
<dbReference type="InterPro" id="IPR044862">
    <property type="entry name" value="Pro_4_hyd_alph_FE2OG_OXY"/>
</dbReference>
<dbReference type="AlphaFoldDB" id="A0A432M518"/>
<dbReference type="SMART" id="SM00702">
    <property type="entry name" value="P4Hc"/>
    <property type="match status" value="1"/>
</dbReference>
<sequence length="228" mass="25130">MLVHIPALLTTGQVAHFRQRLNSADAPWVDGRVTAGHQGTHVKQNQQIAEGSPLAIELGNIVLSALERHPLFISAALPNRIYPPMFNRYESGMHFGSHVDGSIRLLPGTAEKIRTDLSATLFLASPESYDGGELLIEDTYGTQTVKLPAGDMILYPASSLHRVNPVTRGTRLACFLWAQSMLRDDGQRSLLFDLDNAIQRLTATHADDAARVTLTGIYHNLLRQWADI</sequence>
<evidence type="ECO:0000256" key="7">
    <source>
        <dbReference type="HAMAP-Rule" id="MF_00657"/>
    </source>
</evidence>
<dbReference type="InterPro" id="IPR041097">
    <property type="entry name" value="PKHD_C"/>
</dbReference>
<keyword evidence="2 7" id="KW-0479">Metal-binding</keyword>
<comment type="caution">
    <text evidence="9">The sequence shown here is derived from an EMBL/GenBank/DDBJ whole genome shotgun (WGS) entry which is preliminary data.</text>
</comment>
<dbReference type="NCBIfam" id="NF003974">
    <property type="entry name" value="PRK05467.1-3"/>
    <property type="match status" value="1"/>
</dbReference>
<keyword evidence="6 7" id="KW-0408">Iron</keyword>
<dbReference type="Proteomes" id="UP000274358">
    <property type="component" value="Unassembled WGS sequence"/>
</dbReference>
<dbReference type="InterPro" id="IPR005123">
    <property type="entry name" value="Oxoglu/Fe-dep_dioxygenase_dom"/>
</dbReference>
<dbReference type="PANTHER" id="PTHR41536:SF1">
    <property type="entry name" value="PKHD-TYPE HYDROXYLASE YBIX"/>
    <property type="match status" value="1"/>
</dbReference>
<gene>
    <name evidence="9" type="ORF">EKH80_14565</name>
</gene>
<name>A0A432M518_9GAMM</name>
<dbReference type="GO" id="GO:0005506">
    <property type="term" value="F:iron ion binding"/>
    <property type="evidence" value="ECO:0007669"/>
    <property type="project" value="UniProtKB-UniRule"/>
</dbReference>
<dbReference type="GO" id="GO:0031418">
    <property type="term" value="F:L-ascorbic acid binding"/>
    <property type="evidence" value="ECO:0007669"/>
    <property type="project" value="UniProtKB-KW"/>
</dbReference>
<dbReference type="InterPro" id="IPR023550">
    <property type="entry name" value="PKHD_hydroxylase"/>
</dbReference>
<feature type="domain" description="Fe2OG dioxygenase" evidence="8">
    <location>
        <begin position="80"/>
        <end position="180"/>
    </location>
</feature>
<organism evidence="9 10">
    <name type="scientific">Dyella choica</name>
    <dbReference type="NCBI Taxonomy" id="1927959"/>
    <lineage>
        <taxon>Bacteria</taxon>
        <taxon>Pseudomonadati</taxon>
        <taxon>Pseudomonadota</taxon>
        <taxon>Gammaproteobacteria</taxon>
        <taxon>Lysobacterales</taxon>
        <taxon>Rhodanobacteraceae</taxon>
        <taxon>Dyella</taxon>
    </lineage>
</organism>
<dbReference type="GO" id="GO:0016706">
    <property type="term" value="F:2-oxoglutarate-dependent dioxygenase activity"/>
    <property type="evidence" value="ECO:0007669"/>
    <property type="project" value="UniProtKB-UniRule"/>
</dbReference>